<reference evidence="2 3" key="1">
    <citation type="submission" date="2018-01" db="EMBL/GenBank/DDBJ databases">
        <authorList>
            <person name="Gaut B.S."/>
            <person name="Morton B.R."/>
            <person name="Clegg M.T."/>
            <person name="Duvall M.R."/>
        </authorList>
    </citation>
    <scope>NUCLEOTIDE SEQUENCE [LARGE SCALE GENOMIC DNA]</scope>
    <source>
        <strain evidence="2">Cupriavidus taiwanensis LMG 19425</strain>
        <plasmid evidence="3">Plasmid iii</plasmid>
    </source>
</reference>
<organism evidence="2 3">
    <name type="scientific">Cupriavidus taiwanensis</name>
    <dbReference type="NCBI Taxonomy" id="164546"/>
    <lineage>
        <taxon>Bacteria</taxon>
        <taxon>Pseudomonadati</taxon>
        <taxon>Pseudomonadota</taxon>
        <taxon>Betaproteobacteria</taxon>
        <taxon>Burkholderiales</taxon>
        <taxon>Burkholderiaceae</taxon>
        <taxon>Cupriavidus</taxon>
    </lineage>
</organism>
<dbReference type="EMBL" id="LT991978">
    <property type="protein sequence ID" value="SPK77076.1"/>
    <property type="molecule type" value="Genomic_DNA"/>
</dbReference>
<protein>
    <submittedName>
        <fullName evidence="2">Uncharacterized protein</fullName>
    </submittedName>
</protein>
<keyword evidence="2" id="KW-0614">Plasmid</keyword>
<dbReference type="Proteomes" id="UP000255505">
    <property type="component" value="Plasmid III"/>
</dbReference>
<evidence type="ECO:0000313" key="3">
    <source>
        <dbReference type="Proteomes" id="UP000255505"/>
    </source>
</evidence>
<geneLocation type="plasmid" evidence="2">
    <name>III</name>
</geneLocation>
<evidence type="ECO:0000313" key="2">
    <source>
        <dbReference type="EMBL" id="SPK77076.1"/>
    </source>
</evidence>
<gene>
    <name evidence="2" type="ORF">CT19425_P20048</name>
</gene>
<sequence length="174" mass="19149">MARLPGSVPGACVADPCSPWSPPLAPPTPQPDCWPCSQASSLLWRSLTSPIRSSSASAPRLPDADPSELRLARREISRFPRKERPYVPGSQTTPGRRSAREIAPRRVTFRVLNRVGTRDISIAAQWLAHTLPYRRFADHLAVACARLGADVTRYFFIVVDSHHQLLAGLPAHSV</sequence>
<proteinExistence type="predicted"/>
<accession>A0A375IQY1</accession>
<feature type="region of interest" description="Disordered" evidence="1">
    <location>
        <begin position="77"/>
        <end position="99"/>
    </location>
</feature>
<evidence type="ECO:0000256" key="1">
    <source>
        <dbReference type="SAM" id="MobiDB-lite"/>
    </source>
</evidence>
<name>A0A375IQY1_9BURK</name>
<dbReference type="AlphaFoldDB" id="A0A375IQY1"/>